<dbReference type="AlphaFoldDB" id="C1EJ15"/>
<protein>
    <submittedName>
        <fullName evidence="2">Uncharacterized protein</fullName>
    </submittedName>
</protein>
<dbReference type="Proteomes" id="UP000002009">
    <property type="component" value="Chromosome 16"/>
</dbReference>
<sequence>MEGLPKVHSDTHLGEGVSATPSVVPSRTDDDEFAADADPALGALAGKLHRFAVRNHRFFAGFAAAKYTKHGPGALFVFGNSGLEHTLAEEGDGELYEEATSCERQAVLVWGGITDRAAADCALEDFTKRCVSVDAATLRRSVKDGCDRTAFPLVLCAGLEYATDDVREGLRPPRWKKKDGEGKRGGERGGKRGGKGEYPGEGGCAVLSVQYGDFRAALTMGLTMGLEDALVVELDREED</sequence>
<feature type="region of interest" description="Disordered" evidence="1">
    <location>
        <begin position="1"/>
        <end position="31"/>
    </location>
</feature>
<feature type="region of interest" description="Disordered" evidence="1">
    <location>
        <begin position="170"/>
        <end position="200"/>
    </location>
</feature>
<feature type="compositionally biased region" description="Basic and acidic residues" evidence="1">
    <location>
        <begin position="1"/>
        <end position="13"/>
    </location>
</feature>
<dbReference type="EMBL" id="CP001334">
    <property type="protein sequence ID" value="ACO67958.1"/>
    <property type="molecule type" value="Genomic_DNA"/>
</dbReference>
<organism evidence="2 3">
    <name type="scientific">Micromonas commoda (strain RCC299 / NOUM17 / CCMP2709)</name>
    <name type="common">Picoplanktonic green alga</name>
    <dbReference type="NCBI Taxonomy" id="296587"/>
    <lineage>
        <taxon>Eukaryota</taxon>
        <taxon>Viridiplantae</taxon>
        <taxon>Chlorophyta</taxon>
        <taxon>Mamiellophyceae</taxon>
        <taxon>Mamiellales</taxon>
        <taxon>Mamiellaceae</taxon>
        <taxon>Micromonas</taxon>
    </lineage>
</organism>
<name>C1EJ15_MICCC</name>
<evidence type="ECO:0000256" key="1">
    <source>
        <dbReference type="SAM" id="MobiDB-lite"/>
    </source>
</evidence>
<dbReference type="OrthoDB" id="10527533at2759"/>
<dbReference type="GeneID" id="8249633"/>
<dbReference type="RefSeq" id="XP_002506700.1">
    <property type="nucleotide sequence ID" value="XM_002506654.1"/>
</dbReference>
<proteinExistence type="predicted"/>
<dbReference type="InParanoid" id="C1EJ15"/>
<evidence type="ECO:0000313" key="3">
    <source>
        <dbReference type="Proteomes" id="UP000002009"/>
    </source>
</evidence>
<reference evidence="2 3" key="1">
    <citation type="journal article" date="2009" name="Science">
        <title>Green evolution and dynamic adaptations revealed by genomes of the marine picoeukaryotes Micromonas.</title>
        <authorList>
            <person name="Worden A.Z."/>
            <person name="Lee J.H."/>
            <person name="Mock T."/>
            <person name="Rouze P."/>
            <person name="Simmons M.P."/>
            <person name="Aerts A.L."/>
            <person name="Allen A.E."/>
            <person name="Cuvelier M.L."/>
            <person name="Derelle E."/>
            <person name="Everett M.V."/>
            <person name="Foulon E."/>
            <person name="Grimwood J."/>
            <person name="Gundlach H."/>
            <person name="Henrissat B."/>
            <person name="Napoli C."/>
            <person name="McDonald S.M."/>
            <person name="Parker M.S."/>
            <person name="Rombauts S."/>
            <person name="Salamov A."/>
            <person name="Von Dassow P."/>
            <person name="Badger J.H."/>
            <person name="Coutinho P.M."/>
            <person name="Demir E."/>
            <person name="Dubchak I."/>
            <person name="Gentemann C."/>
            <person name="Eikrem W."/>
            <person name="Gready J.E."/>
            <person name="John U."/>
            <person name="Lanier W."/>
            <person name="Lindquist E.A."/>
            <person name="Lucas S."/>
            <person name="Mayer K.F."/>
            <person name="Moreau H."/>
            <person name="Not F."/>
            <person name="Otillar R."/>
            <person name="Panaud O."/>
            <person name="Pangilinan J."/>
            <person name="Paulsen I."/>
            <person name="Piegu B."/>
            <person name="Poliakov A."/>
            <person name="Robbens S."/>
            <person name="Schmutz J."/>
            <person name="Toulza E."/>
            <person name="Wyss T."/>
            <person name="Zelensky A."/>
            <person name="Zhou K."/>
            <person name="Armbrust E.V."/>
            <person name="Bhattacharya D."/>
            <person name="Goodenough U.W."/>
            <person name="Van de Peer Y."/>
            <person name="Grigoriev I.V."/>
        </authorList>
    </citation>
    <scope>NUCLEOTIDE SEQUENCE [LARGE SCALE GENOMIC DNA]</scope>
    <source>
        <strain evidence="3">RCC299 / NOUM17</strain>
    </source>
</reference>
<gene>
    <name evidence="2" type="ORF">MICPUN_109632</name>
</gene>
<keyword evidence="3" id="KW-1185">Reference proteome</keyword>
<dbReference type="KEGG" id="mis:MICPUN_109632"/>
<accession>C1EJ15</accession>
<dbReference type="OMA" id="QYGDFRA"/>
<evidence type="ECO:0000313" key="2">
    <source>
        <dbReference type="EMBL" id="ACO67958.1"/>
    </source>
</evidence>
<feature type="compositionally biased region" description="Basic and acidic residues" evidence="1">
    <location>
        <begin position="178"/>
        <end position="190"/>
    </location>
</feature>